<dbReference type="AlphaFoldDB" id="W5KPJ3"/>
<evidence type="ECO:0000313" key="8">
    <source>
        <dbReference type="Proteomes" id="UP000018467"/>
    </source>
</evidence>
<dbReference type="eggNOG" id="KOG1217">
    <property type="taxonomic scope" value="Eukaryota"/>
</dbReference>
<dbReference type="Pfam" id="PF00008">
    <property type="entry name" value="EGF"/>
    <property type="match status" value="1"/>
</dbReference>
<feature type="region of interest" description="Disordered" evidence="5">
    <location>
        <begin position="48"/>
        <end position="79"/>
    </location>
</feature>
<reference evidence="7" key="3">
    <citation type="submission" date="2025-08" db="UniProtKB">
        <authorList>
            <consortium name="Ensembl"/>
        </authorList>
    </citation>
    <scope>IDENTIFICATION</scope>
</reference>
<name>W5KPJ3_ASTMX</name>
<reference evidence="7" key="4">
    <citation type="submission" date="2025-09" db="UniProtKB">
        <authorList>
            <consortium name="Ensembl"/>
        </authorList>
    </citation>
    <scope>IDENTIFICATION</scope>
</reference>
<dbReference type="InParanoid" id="W5KPJ3"/>
<dbReference type="Proteomes" id="UP000018467">
    <property type="component" value="Unassembled WGS sequence"/>
</dbReference>
<dbReference type="Bgee" id="ENSAMXG00000009251">
    <property type="expression patterns" value="Expressed in ovary and 2 other cell types or tissues"/>
</dbReference>
<keyword evidence="3 4" id="KW-1015">Disulfide bond</keyword>
<sequence length="327" mass="35733">HSVTPTAEQPRAVERGEDERPGGQEAGRVGARAAHLLSWLFRGRRSLRSGDLPPTPLPRVAAPAQKHHPEVDPGGDTCSGAAQCWNGASRGDDGRLRRLSQHWTNQSYASPQLCPLELQLGDALFAVPDRTLERYGVNLINVSREEFESCSTEKAQSQHFIFSGDMKGSVQVDPKWLSPGVHYFAATHRGSSQLCQLGLRVGVVVGEQHCQNSPLLRLCSGNGACRAKVGEFTYRCHCDKHYSGLYCEYFDACSEMPCLNGATCLSNSSASLNRLPYECLCPPQFTGVNCSEILGQRNCTRNCRNGACVEVSPASYQCRCFTGYTGE</sequence>
<evidence type="ECO:0000259" key="6">
    <source>
        <dbReference type="PROSITE" id="PS50026"/>
    </source>
</evidence>
<dbReference type="SMART" id="SM00181">
    <property type="entry name" value="EGF"/>
    <property type="match status" value="3"/>
</dbReference>
<dbReference type="CDD" id="cd00054">
    <property type="entry name" value="EGF_CA"/>
    <property type="match status" value="1"/>
</dbReference>
<feature type="domain" description="EGF-like" evidence="6">
    <location>
        <begin position="206"/>
        <end position="248"/>
    </location>
</feature>
<proteinExistence type="predicted"/>
<feature type="domain" description="EGF-like" evidence="6">
    <location>
        <begin position="249"/>
        <end position="291"/>
    </location>
</feature>
<comment type="caution">
    <text evidence="4">Lacks conserved residue(s) required for the propagation of feature annotation.</text>
</comment>
<dbReference type="STRING" id="7994.ENSAMXP00000009505"/>
<accession>W5KPJ3</accession>
<dbReference type="Gene3D" id="2.10.25.10">
    <property type="entry name" value="Laminin"/>
    <property type="match status" value="2"/>
</dbReference>
<feature type="disulfide bond" evidence="4">
    <location>
        <begin position="238"/>
        <end position="247"/>
    </location>
</feature>
<evidence type="ECO:0000256" key="1">
    <source>
        <dbReference type="ARBA" id="ARBA00022536"/>
    </source>
</evidence>
<keyword evidence="8" id="KW-1185">Reference proteome</keyword>
<dbReference type="GeneTree" id="ENSGT00940000163741"/>
<dbReference type="Ensembl" id="ENSAMXT00000009505.2">
    <property type="protein sequence ID" value="ENSAMXP00000009505.2"/>
    <property type="gene ID" value="ENSAMXG00000009251.2"/>
</dbReference>
<feature type="region of interest" description="Disordered" evidence="5">
    <location>
        <begin position="1"/>
        <end position="29"/>
    </location>
</feature>
<reference evidence="8" key="2">
    <citation type="journal article" date="2014" name="Nat. Commun.">
        <title>The cavefish genome reveals candidate genes for eye loss.</title>
        <authorList>
            <person name="McGaugh S.E."/>
            <person name="Gross J.B."/>
            <person name="Aken B."/>
            <person name="Blin M."/>
            <person name="Borowsky R."/>
            <person name="Chalopin D."/>
            <person name="Hinaux H."/>
            <person name="Jeffery W.R."/>
            <person name="Keene A."/>
            <person name="Ma L."/>
            <person name="Minx P."/>
            <person name="Murphy D."/>
            <person name="O'Quin K.E."/>
            <person name="Retaux S."/>
            <person name="Rohner N."/>
            <person name="Searle S.M."/>
            <person name="Stahl B.A."/>
            <person name="Tabin C."/>
            <person name="Volff J.N."/>
            <person name="Yoshizawa M."/>
            <person name="Warren W.C."/>
        </authorList>
    </citation>
    <scope>NUCLEOTIDE SEQUENCE [LARGE SCALE GENOMIC DNA]</scope>
    <source>
        <strain evidence="8">female</strain>
    </source>
</reference>
<evidence type="ECO:0000313" key="7">
    <source>
        <dbReference type="Ensembl" id="ENSAMXP00000009505.2"/>
    </source>
</evidence>
<protein>
    <submittedName>
        <fullName evidence="7">Eyes shut homolog</fullName>
    </submittedName>
</protein>
<dbReference type="PANTHER" id="PTHR24049">
    <property type="entry name" value="CRUMBS FAMILY MEMBER"/>
    <property type="match status" value="1"/>
</dbReference>
<reference evidence="8" key="1">
    <citation type="submission" date="2013-03" db="EMBL/GenBank/DDBJ databases">
        <authorList>
            <person name="Jeffery W."/>
            <person name="Warren W."/>
            <person name="Wilson R.K."/>
        </authorList>
    </citation>
    <scope>NUCLEOTIDE SEQUENCE</scope>
    <source>
        <strain evidence="8">female</strain>
    </source>
</reference>
<evidence type="ECO:0000256" key="4">
    <source>
        <dbReference type="PROSITE-ProRule" id="PRU00076"/>
    </source>
</evidence>
<keyword evidence="2" id="KW-0677">Repeat</keyword>
<dbReference type="InterPro" id="IPR051022">
    <property type="entry name" value="Notch_Cell-Fate_Det"/>
</dbReference>
<organism evidence="7 8">
    <name type="scientific">Astyanax mexicanus</name>
    <name type="common">Blind cave fish</name>
    <name type="synonym">Astyanax fasciatus mexicanus</name>
    <dbReference type="NCBI Taxonomy" id="7994"/>
    <lineage>
        <taxon>Eukaryota</taxon>
        <taxon>Metazoa</taxon>
        <taxon>Chordata</taxon>
        <taxon>Craniata</taxon>
        <taxon>Vertebrata</taxon>
        <taxon>Euteleostomi</taxon>
        <taxon>Actinopterygii</taxon>
        <taxon>Neopterygii</taxon>
        <taxon>Teleostei</taxon>
        <taxon>Ostariophysi</taxon>
        <taxon>Characiformes</taxon>
        <taxon>Characoidei</taxon>
        <taxon>Acestrorhamphidae</taxon>
        <taxon>Acestrorhamphinae</taxon>
        <taxon>Astyanax</taxon>
    </lineage>
</organism>
<feature type="compositionally biased region" description="Basic and acidic residues" evidence="5">
    <location>
        <begin position="11"/>
        <end position="22"/>
    </location>
</feature>
<dbReference type="SUPFAM" id="SSF57196">
    <property type="entry name" value="EGF/Laminin"/>
    <property type="match status" value="2"/>
</dbReference>
<dbReference type="PROSITE" id="PS50026">
    <property type="entry name" value="EGF_3"/>
    <property type="match status" value="2"/>
</dbReference>
<keyword evidence="1 4" id="KW-0245">EGF-like domain</keyword>
<evidence type="ECO:0000256" key="2">
    <source>
        <dbReference type="ARBA" id="ARBA00022737"/>
    </source>
</evidence>
<dbReference type="PROSITE" id="PS00022">
    <property type="entry name" value="EGF_1"/>
    <property type="match status" value="2"/>
</dbReference>
<dbReference type="InterPro" id="IPR000742">
    <property type="entry name" value="EGF"/>
</dbReference>
<feature type="disulfide bond" evidence="4">
    <location>
        <begin position="281"/>
        <end position="290"/>
    </location>
</feature>
<evidence type="ECO:0000256" key="5">
    <source>
        <dbReference type="SAM" id="MobiDB-lite"/>
    </source>
</evidence>
<dbReference type="eggNOG" id="KOG1219">
    <property type="taxonomic scope" value="Eukaryota"/>
</dbReference>
<dbReference type="FunFam" id="2.10.25.10:FF:000669">
    <property type="entry name" value="Eyes shut homolog"/>
    <property type="match status" value="1"/>
</dbReference>
<dbReference type="HOGENOM" id="CLU_1142248_0_0_1"/>
<feature type="disulfide bond" evidence="4">
    <location>
        <begin position="219"/>
        <end position="236"/>
    </location>
</feature>
<evidence type="ECO:0000256" key="3">
    <source>
        <dbReference type="ARBA" id="ARBA00023157"/>
    </source>
</evidence>